<feature type="transmembrane region" description="Helical" evidence="1">
    <location>
        <begin position="629"/>
        <end position="653"/>
    </location>
</feature>
<dbReference type="InterPro" id="IPR022385">
    <property type="entry name" value="Rhs_assc_core"/>
</dbReference>
<dbReference type="Proteomes" id="UP000013909">
    <property type="component" value="Unassembled WGS sequence"/>
</dbReference>
<evidence type="ECO:0008006" key="4">
    <source>
        <dbReference type="Google" id="ProtNLM"/>
    </source>
</evidence>
<evidence type="ECO:0000256" key="1">
    <source>
        <dbReference type="SAM" id="Phobius"/>
    </source>
</evidence>
<proteinExistence type="predicted"/>
<keyword evidence="1" id="KW-0812">Transmembrane</keyword>
<dbReference type="Gene3D" id="2.180.10.10">
    <property type="entry name" value="RHS repeat-associated core"/>
    <property type="match status" value="2"/>
</dbReference>
<protein>
    <recommendedName>
        <fullName evidence="4">Rhs family protein</fullName>
    </recommendedName>
</protein>
<dbReference type="PANTHER" id="PTHR32305">
    <property type="match status" value="1"/>
</dbReference>
<dbReference type="EMBL" id="AQHR01000058">
    <property type="protein sequence ID" value="EON77391.1"/>
    <property type="molecule type" value="Genomic_DNA"/>
</dbReference>
<dbReference type="InterPro" id="IPR050708">
    <property type="entry name" value="T6SS_VgrG/RHS"/>
</dbReference>
<accession>R7ZTB5</accession>
<feature type="transmembrane region" description="Helical" evidence="1">
    <location>
        <begin position="601"/>
        <end position="617"/>
    </location>
</feature>
<gene>
    <name evidence="2" type="ORF">ADIS_2124</name>
</gene>
<name>R7ZTB5_9BACT</name>
<dbReference type="NCBIfam" id="TIGR03696">
    <property type="entry name" value="Rhs_assc_core"/>
    <property type="match status" value="1"/>
</dbReference>
<organism evidence="2 3">
    <name type="scientific">Lunatimonas lonarensis</name>
    <dbReference type="NCBI Taxonomy" id="1232681"/>
    <lineage>
        <taxon>Bacteria</taxon>
        <taxon>Pseudomonadati</taxon>
        <taxon>Bacteroidota</taxon>
        <taxon>Cytophagia</taxon>
        <taxon>Cytophagales</taxon>
        <taxon>Cyclobacteriaceae</taxon>
    </lineage>
</organism>
<dbReference type="STRING" id="1232681.ADIS_2124"/>
<keyword evidence="1" id="KW-0472">Membrane</keyword>
<evidence type="ECO:0000313" key="2">
    <source>
        <dbReference type="EMBL" id="EON77391.1"/>
    </source>
</evidence>
<sequence>MGGCLQYNELGEATDIIHHSRNNGNTWLYKTGRKSTIQGWTDEILYTYSNGDPVFRQKLDYHKASGTSNTTRLDGIITSNQWKHYGTEPERVYNYTYDIPKRLTASTYREKTTSWVTNNLYTENDIVYSANGNITALKRNRDNAGAVAQMDQLAYTYSGNQLTAVADAAPAAHKAGGFNDGNTGTDYSYNDNGYLKEDKNKGITEITYTRQDLPAQINFGSTNRIKYTYGAGGGLMTVEYTGSGAFSLPTQQYVGELVFEDNVLTEIRHEYGRVLADAGYRYQYYLTDHLGNTRVVLQEDPANFTVLATFEPDNLEAESMQFMDYGEAPHIASSLFDHTGTSETGYALRLTNGETGPSRSVAVLPGDTIRMEVFGKYLDLGNKKADPALMMLSLAIEAASPGSLGIDGNLSTPSSRTAGTDQGLAGLLVGKGSRGDTPPAYLNYLFFDKEMNYKYGGYVQMTEAGYEDGTNREHERLYQEVVADEPGYFYIYLSNDGTEGGEAFFDDFSILTLESYIVQQTDYYPYGLIARNFVRAGEKETKELFQSKTYDELTGWYDFHARQYDAALGRWFGVDPQNQFASPFVGMGNNPVMMVDPDGELAWFVPIIIGAVVNTALNAKNINNVWDALGYAAVGAATSAISMGIASGVGWGLTASSMGGSFGSAFSTGFGMAFQGSVQAAGIGGGFFAGALTGASSGFAAGFSSGFGNSLIGGSSFGSSLSSGINSGAKSGLAGGLMGGIGSGISAAKRGGNFWNGVEQKSIRPSLQYKLPGLRTSLSAPAIDPLPIMATQENLNSFISENFAEYGGYNWSVDRGSILTGGKYGETTGYASGKIERILVSSKAFTNPHDLYLITGHEARHVDHFISGKMGSWISTFGGNFHRNITEAYAWDWTASAISNLKLNPSLISLQKALINFEYYLNKIPNGFAY</sequence>
<keyword evidence="3" id="KW-1185">Reference proteome</keyword>
<comment type="caution">
    <text evidence="2">The sequence shown here is derived from an EMBL/GenBank/DDBJ whole genome shotgun (WGS) entry which is preliminary data.</text>
</comment>
<evidence type="ECO:0000313" key="3">
    <source>
        <dbReference type="Proteomes" id="UP000013909"/>
    </source>
</evidence>
<dbReference type="AlphaFoldDB" id="R7ZTB5"/>
<dbReference type="PANTHER" id="PTHR32305:SF15">
    <property type="entry name" value="PROTEIN RHSA-RELATED"/>
    <property type="match status" value="1"/>
</dbReference>
<dbReference type="PATRIC" id="fig|1288963.3.peg.2115"/>
<reference evidence="2 3" key="1">
    <citation type="submission" date="2013-02" db="EMBL/GenBank/DDBJ databases">
        <title>A novel strain isolated from Lonar lake, Maharashtra, India.</title>
        <authorList>
            <person name="Singh A."/>
        </authorList>
    </citation>
    <scope>NUCLEOTIDE SEQUENCE [LARGE SCALE GENOMIC DNA]</scope>
    <source>
        <strain evidence="2 3">AK24</strain>
    </source>
</reference>
<keyword evidence="1" id="KW-1133">Transmembrane helix</keyword>